<dbReference type="STRING" id="1126212.K2RV28"/>
<organism evidence="2 3">
    <name type="scientific">Macrophomina phaseolina (strain MS6)</name>
    <name type="common">Charcoal rot fungus</name>
    <dbReference type="NCBI Taxonomy" id="1126212"/>
    <lineage>
        <taxon>Eukaryota</taxon>
        <taxon>Fungi</taxon>
        <taxon>Dikarya</taxon>
        <taxon>Ascomycota</taxon>
        <taxon>Pezizomycotina</taxon>
        <taxon>Dothideomycetes</taxon>
        <taxon>Dothideomycetes incertae sedis</taxon>
        <taxon>Botryosphaeriales</taxon>
        <taxon>Botryosphaeriaceae</taxon>
        <taxon>Macrophomina</taxon>
    </lineage>
</organism>
<dbReference type="VEuPathDB" id="FungiDB:MPH_04111"/>
<evidence type="ECO:0000313" key="3">
    <source>
        <dbReference type="Proteomes" id="UP000007129"/>
    </source>
</evidence>
<dbReference type="OrthoDB" id="47007at2759"/>
<dbReference type="AlphaFoldDB" id="K2RV28"/>
<accession>K2RV28</accession>
<dbReference type="InterPro" id="IPR013785">
    <property type="entry name" value="Aldolase_TIM"/>
</dbReference>
<dbReference type="PANTHER" id="PTHR48413">
    <property type="match status" value="1"/>
</dbReference>
<dbReference type="InParanoid" id="K2RV28"/>
<gene>
    <name evidence="2" type="ORF">MPH_04111</name>
</gene>
<sequence>MPPLSTVARCTLRTSRSSLLPRTSSCSLISHKLSPTSLPRLAPGRDFCANQHHQFNANANASLKPLLEDPVNGFAHIRHNPRPPKPRTTGVTEIRGPYYSAMGPHYLSDVLHTMGHQVDGLKFAGGSFALFPEKQLRELIEIAHQHGVYVSTGGWIEHVLAGCGGDVGSGVDKYLDKVRELGFDVVEVSTGFLSLPEGDWLRLVERVQERGLRAKPELGIQFGAGGDTEAENLEAIGSSSDPSKVVTMAKKFVAAGVERCMIESEGITENVKSWRTDVIQAILREVPLENVMFEAADPTVFNWYVREFGVDVNLFVDHSQIVQLSCLRHGIWGMADTFGKITTFRP</sequence>
<dbReference type="Pfam" id="PF02679">
    <property type="entry name" value="ComA"/>
    <property type="match status" value="1"/>
</dbReference>
<comment type="similarity">
    <text evidence="1">Belongs to the phosphosulfolactate synthase family.</text>
</comment>
<protein>
    <submittedName>
        <fullName evidence="2">(2R)-phospho-3-sulfolactate synthase ComA</fullName>
    </submittedName>
</protein>
<dbReference type="eggNOG" id="ENOG502RBUH">
    <property type="taxonomic scope" value="Eukaryota"/>
</dbReference>
<proteinExistence type="inferred from homology"/>
<dbReference type="PANTHER" id="PTHR48413:SF1">
    <property type="entry name" value="PROTEIN HEAT-STRESS-ASSOCIATED 32"/>
    <property type="match status" value="1"/>
</dbReference>
<dbReference type="SUPFAM" id="SSF102110">
    <property type="entry name" value="(2r)-phospho-3-sulfolactate synthase ComA"/>
    <property type="match status" value="1"/>
</dbReference>
<name>K2RV28_MACPH</name>
<evidence type="ECO:0000256" key="1">
    <source>
        <dbReference type="ARBA" id="ARBA00010424"/>
    </source>
</evidence>
<evidence type="ECO:0000313" key="2">
    <source>
        <dbReference type="EMBL" id="EKG18638.1"/>
    </source>
</evidence>
<dbReference type="Proteomes" id="UP000007129">
    <property type="component" value="Unassembled WGS sequence"/>
</dbReference>
<dbReference type="Gene3D" id="3.20.20.70">
    <property type="entry name" value="Aldolase class I"/>
    <property type="match status" value="1"/>
</dbReference>
<dbReference type="InterPro" id="IPR003830">
    <property type="entry name" value="ComA_synth"/>
</dbReference>
<dbReference type="InterPro" id="IPR036112">
    <property type="entry name" value="ComA_synth_sf"/>
</dbReference>
<comment type="caution">
    <text evidence="2">The sequence shown here is derived from an EMBL/GenBank/DDBJ whole genome shotgun (WGS) entry which is preliminary data.</text>
</comment>
<reference evidence="2 3" key="1">
    <citation type="journal article" date="2012" name="BMC Genomics">
        <title>Tools to kill: Genome of one of the most destructive plant pathogenic fungi Macrophomina phaseolina.</title>
        <authorList>
            <person name="Islam M.S."/>
            <person name="Haque M.S."/>
            <person name="Islam M.M."/>
            <person name="Emdad E.M."/>
            <person name="Halim A."/>
            <person name="Hossen Q.M.M."/>
            <person name="Hossain M.Z."/>
            <person name="Ahmed B."/>
            <person name="Rahim S."/>
            <person name="Rahman M.S."/>
            <person name="Alam M.M."/>
            <person name="Hou S."/>
            <person name="Wan X."/>
            <person name="Saito J.A."/>
            <person name="Alam M."/>
        </authorList>
    </citation>
    <scope>NUCLEOTIDE SEQUENCE [LARGE SCALE GENOMIC DNA]</scope>
    <source>
        <strain evidence="2 3">MS6</strain>
    </source>
</reference>
<dbReference type="EMBL" id="AHHD01000183">
    <property type="protein sequence ID" value="EKG18638.1"/>
    <property type="molecule type" value="Genomic_DNA"/>
</dbReference>
<dbReference type="HOGENOM" id="CLU_062679_1_0_1"/>